<proteinExistence type="inferred from homology"/>
<comment type="caution">
    <text evidence="8">The sequence shown here is derived from an EMBL/GenBank/DDBJ whole genome shotgun (WGS) entry which is preliminary data.</text>
</comment>
<dbReference type="RefSeq" id="WP_105516407.1">
    <property type="nucleotide sequence ID" value="NZ_PVEP01000013.1"/>
</dbReference>
<keyword evidence="4 7" id="KW-1133">Transmembrane helix</keyword>
<protein>
    <submittedName>
        <fullName evidence="8">Putative PurR-regulated permease PerM</fullName>
    </submittedName>
</protein>
<keyword evidence="3 7" id="KW-0812">Transmembrane</keyword>
<dbReference type="PANTHER" id="PTHR21716:SF16">
    <property type="entry name" value="BLL1467 PROTEIN"/>
    <property type="match status" value="1"/>
</dbReference>
<feature type="transmembrane region" description="Helical" evidence="7">
    <location>
        <begin position="17"/>
        <end position="34"/>
    </location>
</feature>
<feature type="transmembrane region" description="Helical" evidence="7">
    <location>
        <begin position="69"/>
        <end position="91"/>
    </location>
</feature>
<dbReference type="OrthoDB" id="9799225at2"/>
<accession>A0A2S8RYS8</accession>
<feature type="transmembrane region" description="Helical" evidence="7">
    <location>
        <begin position="215"/>
        <end position="237"/>
    </location>
</feature>
<feature type="transmembrane region" description="Helical" evidence="7">
    <location>
        <begin position="40"/>
        <end position="57"/>
    </location>
</feature>
<evidence type="ECO:0000256" key="1">
    <source>
        <dbReference type="ARBA" id="ARBA00004141"/>
    </source>
</evidence>
<feature type="region of interest" description="Disordered" evidence="6">
    <location>
        <begin position="362"/>
        <end position="386"/>
    </location>
</feature>
<evidence type="ECO:0000313" key="9">
    <source>
        <dbReference type="Proteomes" id="UP000238338"/>
    </source>
</evidence>
<keyword evidence="9" id="KW-1185">Reference proteome</keyword>
<dbReference type="PANTHER" id="PTHR21716">
    <property type="entry name" value="TRANSMEMBRANE PROTEIN"/>
    <property type="match status" value="1"/>
</dbReference>
<feature type="compositionally biased region" description="Acidic residues" evidence="6">
    <location>
        <begin position="366"/>
        <end position="376"/>
    </location>
</feature>
<dbReference type="Proteomes" id="UP000238338">
    <property type="component" value="Unassembled WGS sequence"/>
</dbReference>
<dbReference type="EMBL" id="PVEP01000013">
    <property type="protein sequence ID" value="PQV53683.1"/>
    <property type="molecule type" value="Genomic_DNA"/>
</dbReference>
<evidence type="ECO:0000256" key="5">
    <source>
        <dbReference type="ARBA" id="ARBA00023136"/>
    </source>
</evidence>
<dbReference type="GO" id="GO:0016020">
    <property type="term" value="C:membrane"/>
    <property type="evidence" value="ECO:0007669"/>
    <property type="project" value="UniProtKB-SubCell"/>
</dbReference>
<evidence type="ECO:0000256" key="2">
    <source>
        <dbReference type="ARBA" id="ARBA00009773"/>
    </source>
</evidence>
<gene>
    <name evidence="8" type="ORF">LX70_03868</name>
</gene>
<name>A0A2S8RYS8_9RHOB</name>
<keyword evidence="5 7" id="KW-0472">Membrane</keyword>
<feature type="transmembrane region" description="Helical" evidence="7">
    <location>
        <begin position="243"/>
        <end position="275"/>
    </location>
</feature>
<organism evidence="8 9">
    <name type="scientific">Albidovulum denitrificans</name>
    <dbReference type="NCBI Taxonomy" id="404881"/>
    <lineage>
        <taxon>Bacteria</taxon>
        <taxon>Pseudomonadati</taxon>
        <taxon>Pseudomonadota</taxon>
        <taxon>Alphaproteobacteria</taxon>
        <taxon>Rhodobacterales</taxon>
        <taxon>Paracoccaceae</taxon>
        <taxon>Albidovulum</taxon>
    </lineage>
</organism>
<feature type="transmembrane region" description="Helical" evidence="7">
    <location>
        <begin position="324"/>
        <end position="344"/>
    </location>
</feature>
<feature type="transmembrane region" description="Helical" evidence="7">
    <location>
        <begin position="163"/>
        <end position="186"/>
    </location>
</feature>
<comment type="similarity">
    <text evidence="2">Belongs to the autoinducer-2 exporter (AI-2E) (TC 2.A.86) family.</text>
</comment>
<sequence length="386" mass="42381">MVHMFPSRGDAKTQRSSHSWAVIGIFIILFGAAIAQARNFLMPVTLAILLFLVFVPVRRWLWRKGIPPVVTASGVTLLLVVFVAVMGTLLVQPARDLITDMPRISAELEDKLRDLRDSLTALKHAADKIDEISESASSSGPSIVTKEDSGGMIGTLTTYVPGFFSQLLFTLLLLFFLLASGDLLYLKIVQSFDSMRDKRRAYLALREIEDRIGNYLGAITLINICLGLAIGTAMYLIGMPSPAMFGALAFLLNFIPYIGMMIGVTIITAVALVSFDGYYPALIAAGSYVFMNSVEGQIITPYFVSRRLRMNTVVVFLSVALWAWLWSIIGMIVAVPMLVVIRVLSEHIPALEKFGNFLGDTRPAEPDEVDDPEPEDTVAPQGVPMT</sequence>
<dbReference type="AlphaFoldDB" id="A0A2S8RYS8"/>
<dbReference type="Pfam" id="PF01594">
    <property type="entry name" value="AI-2E_transport"/>
    <property type="match status" value="1"/>
</dbReference>
<evidence type="ECO:0000256" key="4">
    <source>
        <dbReference type="ARBA" id="ARBA00022989"/>
    </source>
</evidence>
<comment type="subcellular location">
    <subcellularLocation>
        <location evidence="1">Membrane</location>
        <topology evidence="1">Multi-pass membrane protein</topology>
    </subcellularLocation>
</comment>
<evidence type="ECO:0000256" key="7">
    <source>
        <dbReference type="SAM" id="Phobius"/>
    </source>
</evidence>
<dbReference type="GO" id="GO:0055085">
    <property type="term" value="P:transmembrane transport"/>
    <property type="evidence" value="ECO:0007669"/>
    <property type="project" value="TreeGrafter"/>
</dbReference>
<reference evidence="8 9" key="1">
    <citation type="submission" date="2018-02" db="EMBL/GenBank/DDBJ databases">
        <title>Genomic Encyclopedia of Archaeal and Bacterial Type Strains, Phase II (KMG-II): from individual species to whole genera.</title>
        <authorList>
            <person name="Goeker M."/>
        </authorList>
    </citation>
    <scope>NUCLEOTIDE SEQUENCE [LARGE SCALE GENOMIC DNA]</scope>
    <source>
        <strain evidence="8 9">DSM 18921</strain>
    </source>
</reference>
<dbReference type="InterPro" id="IPR002549">
    <property type="entry name" value="AI-2E-like"/>
</dbReference>
<evidence type="ECO:0000313" key="8">
    <source>
        <dbReference type="EMBL" id="PQV53683.1"/>
    </source>
</evidence>
<evidence type="ECO:0000256" key="3">
    <source>
        <dbReference type="ARBA" id="ARBA00022692"/>
    </source>
</evidence>
<evidence type="ECO:0000256" key="6">
    <source>
        <dbReference type="SAM" id="MobiDB-lite"/>
    </source>
</evidence>